<evidence type="ECO:0000313" key="3">
    <source>
        <dbReference type="EMBL" id="CCH17515.1"/>
    </source>
</evidence>
<name>I0L118_9ACTN</name>
<dbReference type="Proteomes" id="UP000003448">
    <property type="component" value="Unassembled WGS sequence"/>
</dbReference>
<proteinExistence type="predicted"/>
<evidence type="ECO:0000259" key="2">
    <source>
        <dbReference type="Pfam" id="PF01471"/>
    </source>
</evidence>
<feature type="signal peptide" evidence="1">
    <location>
        <begin position="1"/>
        <end position="29"/>
    </location>
</feature>
<reference evidence="4" key="1">
    <citation type="journal article" date="2012" name="J. Bacteriol.">
        <title>Genome Sequence of Micromonospora lupini Lupac 08, Isolated from Root Nodules of Lupinus angustifolius.</title>
        <authorList>
            <person name="Alonso-Vega P."/>
            <person name="Normand P."/>
            <person name="Bacigalupe R."/>
            <person name="Pujic P."/>
            <person name="Lajus A."/>
            <person name="Vallenet D."/>
            <person name="Carro L."/>
            <person name="Coll P."/>
            <person name="Trujillo M.E."/>
        </authorList>
    </citation>
    <scope>NUCLEOTIDE SEQUENCE [LARGE SCALE GENOMIC DNA]</scope>
    <source>
        <strain evidence="4">Lupac 08</strain>
    </source>
</reference>
<organism evidence="3 4">
    <name type="scientific">Micromonospora lupini str. Lupac 08</name>
    <dbReference type="NCBI Taxonomy" id="1150864"/>
    <lineage>
        <taxon>Bacteria</taxon>
        <taxon>Bacillati</taxon>
        <taxon>Actinomycetota</taxon>
        <taxon>Actinomycetes</taxon>
        <taxon>Micromonosporales</taxon>
        <taxon>Micromonosporaceae</taxon>
        <taxon>Micromonospora</taxon>
    </lineage>
</organism>
<dbReference type="eggNOG" id="COG3409">
    <property type="taxonomic scope" value="Bacteria"/>
</dbReference>
<evidence type="ECO:0000256" key="1">
    <source>
        <dbReference type="SAM" id="SignalP"/>
    </source>
</evidence>
<dbReference type="EMBL" id="CAIE01000018">
    <property type="protein sequence ID" value="CCH17515.1"/>
    <property type="molecule type" value="Genomic_DNA"/>
</dbReference>
<feature type="chain" id="PRO_5003630811" description="Peptidoglycan binding-like domain-containing protein" evidence="1">
    <location>
        <begin position="30"/>
        <end position="173"/>
    </location>
</feature>
<dbReference type="SUPFAM" id="SSF47090">
    <property type="entry name" value="PGBD-like"/>
    <property type="match status" value="1"/>
</dbReference>
<dbReference type="InterPro" id="IPR036366">
    <property type="entry name" value="PGBDSf"/>
</dbReference>
<dbReference type="InterPro" id="IPR036365">
    <property type="entry name" value="PGBD-like_sf"/>
</dbReference>
<dbReference type="InterPro" id="IPR002477">
    <property type="entry name" value="Peptidoglycan-bd-like"/>
</dbReference>
<dbReference type="AlphaFoldDB" id="I0L118"/>
<dbReference type="Pfam" id="PF01471">
    <property type="entry name" value="PG_binding_1"/>
    <property type="match status" value="1"/>
</dbReference>
<keyword evidence="1" id="KW-0732">Signal</keyword>
<feature type="domain" description="Peptidoglycan binding-like" evidence="2">
    <location>
        <begin position="63"/>
        <end position="114"/>
    </location>
</feature>
<protein>
    <recommendedName>
        <fullName evidence="2">Peptidoglycan binding-like domain-containing protein</fullName>
    </recommendedName>
</protein>
<comment type="caution">
    <text evidence="3">The sequence shown here is derived from an EMBL/GenBank/DDBJ whole genome shotgun (WGS) entry which is preliminary data.</text>
</comment>
<dbReference type="Gene3D" id="1.10.101.10">
    <property type="entry name" value="PGBD-like superfamily/PGBD"/>
    <property type="match status" value="1"/>
</dbReference>
<sequence>MSPRIRAIAIATAVAMVGTIAISAAPASASVSQGYVAGSGTWTDDWGDEGPISASTRSYNNVVAMWQKILVADGYLAASGVDCRFGSATTAATKRWQTDRGLVGDGVVGPRTFARAATRLTTYEGEGWFYYDGLGSNFIYFGRLADGKWDMSLGPDLEWKPLAYTYASFSVCS</sequence>
<keyword evidence="4" id="KW-1185">Reference proteome</keyword>
<gene>
    <name evidence="3" type="ORF">MILUP08_42436</name>
</gene>
<accession>I0L118</accession>
<evidence type="ECO:0000313" key="4">
    <source>
        <dbReference type="Proteomes" id="UP000003448"/>
    </source>
</evidence>
<dbReference type="RefSeq" id="WP_007458233.1">
    <property type="nucleotide sequence ID" value="NZ_HF570108.1"/>
</dbReference>